<dbReference type="Gene3D" id="3.20.20.70">
    <property type="entry name" value="Aldolase class I"/>
    <property type="match status" value="1"/>
</dbReference>
<feature type="domain" description="Glutamate synthase" evidence="3">
    <location>
        <begin position="81"/>
        <end position="415"/>
    </location>
</feature>
<dbReference type="InterPro" id="IPR013785">
    <property type="entry name" value="Aldolase_TIM"/>
</dbReference>
<keyword evidence="5" id="KW-1185">Reference proteome</keyword>
<dbReference type="SUPFAM" id="SSF51395">
    <property type="entry name" value="FMN-linked oxidoreductases"/>
    <property type="match status" value="1"/>
</dbReference>
<comment type="similarity">
    <text evidence="1 2">Belongs to the glutamate synthase family.</text>
</comment>
<dbReference type="InterPro" id="IPR024188">
    <property type="entry name" value="GltB"/>
</dbReference>
<dbReference type="GO" id="GO:0006537">
    <property type="term" value="P:glutamate biosynthetic process"/>
    <property type="evidence" value="ECO:0007669"/>
    <property type="project" value="InterPro"/>
</dbReference>
<dbReference type="RefSeq" id="WP_075128326.1">
    <property type="nucleotide sequence ID" value="NZ_MSIE01000050.1"/>
</dbReference>
<accession>A0A1Q8CK23</accession>
<comment type="caution">
    <text evidence="4">The sequence shown here is derived from an EMBL/GenBank/DDBJ whole genome shotgun (WGS) entry which is preliminary data.</text>
</comment>
<dbReference type="AlphaFoldDB" id="A0A1Q8CK23"/>
<dbReference type="PANTHER" id="PTHR43819">
    <property type="entry name" value="ARCHAEAL-TYPE GLUTAMATE SYNTHASE [NADPH]"/>
    <property type="match status" value="1"/>
</dbReference>
<dbReference type="Proteomes" id="UP000185596">
    <property type="component" value="Unassembled WGS sequence"/>
</dbReference>
<proteinExistence type="inferred from homology"/>
<name>A0A1Q8CK23_9PSEU</name>
<gene>
    <name evidence="4" type="ORF">BU204_25700</name>
</gene>
<sequence length="439" mass="47307">MLIRESADETLPAVGSPFPLADIDYIVQAAHGRMPMVQFGTTRPDPDPVFPYQLLHENLPPDDTFDDPVDYRVVFGDAERDVRPFVLRHLVNVSAMSLGGINHKLVSAIGSGLRGLGLVNTGEGGPDVHLATGADSVLQVGTAKFGLGTPILAGGRTYARLDLDRLAELVRGNDTIRLIELKLSQGAKPGTVSLPGTRVPPLVAQVRGVRAGEDAVSPPQHYELLAPTREEKYDRLCAWIDAVRRVSHLPVGIKLCVGRPQELTAMVDRFARTGSAPDFITVDSAWGGTSSANACIANYVGYGDVHDSVRLVDHVLRAAGLRDRVVVCASGSLHVPAHAVSAFAHGADAVFVARGFLYAAAAVNDVAVRLGVSPFELTHHDEETLATIDVARTAVGVRAYAERFDQDVRLLTWLLGRRSPRELDLSCLRRHDEREAGRA</sequence>
<evidence type="ECO:0000259" key="3">
    <source>
        <dbReference type="Pfam" id="PF01645"/>
    </source>
</evidence>
<dbReference type="OrthoDB" id="9758182at2"/>
<dbReference type="InterPro" id="IPR002932">
    <property type="entry name" value="Glu_synthdom"/>
</dbReference>
<organism evidence="4 5">
    <name type="scientific">Actinophytocola xanthii</name>
    <dbReference type="NCBI Taxonomy" id="1912961"/>
    <lineage>
        <taxon>Bacteria</taxon>
        <taxon>Bacillati</taxon>
        <taxon>Actinomycetota</taxon>
        <taxon>Actinomycetes</taxon>
        <taxon>Pseudonocardiales</taxon>
        <taxon>Pseudonocardiaceae</taxon>
    </lineage>
</organism>
<dbReference type="GO" id="GO:0015930">
    <property type="term" value="F:glutamate synthase activity"/>
    <property type="evidence" value="ECO:0007669"/>
    <property type="project" value="InterPro"/>
</dbReference>
<evidence type="ECO:0000256" key="1">
    <source>
        <dbReference type="ARBA" id="ARBA00009716"/>
    </source>
</evidence>
<evidence type="ECO:0000313" key="5">
    <source>
        <dbReference type="Proteomes" id="UP000185596"/>
    </source>
</evidence>
<dbReference type="STRING" id="1912961.BU204_25700"/>
<evidence type="ECO:0000313" key="4">
    <source>
        <dbReference type="EMBL" id="OLF14689.1"/>
    </source>
</evidence>
<dbReference type="Pfam" id="PF01645">
    <property type="entry name" value="Glu_synthase"/>
    <property type="match status" value="1"/>
</dbReference>
<dbReference type="PANTHER" id="PTHR43819:SF1">
    <property type="entry name" value="ARCHAEAL-TYPE GLUTAMATE SYNTHASE [NADPH]"/>
    <property type="match status" value="1"/>
</dbReference>
<protein>
    <recommendedName>
        <fullName evidence="3">Glutamate synthase domain-containing protein</fullName>
    </recommendedName>
</protein>
<dbReference type="EMBL" id="MSIE01000050">
    <property type="protein sequence ID" value="OLF14689.1"/>
    <property type="molecule type" value="Genomic_DNA"/>
</dbReference>
<dbReference type="PIRSF" id="PIRSF006429">
    <property type="entry name" value="GOGAT_lg_2"/>
    <property type="match status" value="1"/>
</dbReference>
<reference evidence="4 5" key="1">
    <citation type="submission" date="2016-12" db="EMBL/GenBank/DDBJ databases">
        <title>The draft genome sequence of Actinophytocola sp. 11-183.</title>
        <authorList>
            <person name="Wang W."/>
            <person name="Yuan L."/>
        </authorList>
    </citation>
    <scope>NUCLEOTIDE SEQUENCE [LARGE SCALE GENOMIC DNA]</scope>
    <source>
        <strain evidence="4 5">11-183</strain>
    </source>
</reference>
<evidence type="ECO:0000256" key="2">
    <source>
        <dbReference type="PIRNR" id="PIRNR006429"/>
    </source>
</evidence>